<dbReference type="RefSeq" id="WP_127195020.1">
    <property type="nucleotide sequence ID" value="NZ_RZNY01000046.1"/>
</dbReference>
<reference evidence="2 3" key="1">
    <citation type="submission" date="2018-12" db="EMBL/GenBank/DDBJ databases">
        <authorList>
            <person name="Sun L."/>
            <person name="Chen Z."/>
        </authorList>
    </citation>
    <scope>NUCLEOTIDE SEQUENCE [LARGE SCALE GENOMIC DNA]</scope>
    <source>
        <strain evidence="2 3">DSM 15890</strain>
    </source>
</reference>
<comment type="caution">
    <text evidence="2">The sequence shown here is derived from an EMBL/GenBank/DDBJ whole genome shotgun (WGS) entry which is preliminary data.</text>
</comment>
<dbReference type="EMBL" id="RZNY01000046">
    <property type="protein sequence ID" value="RUT39404.1"/>
    <property type="molecule type" value="Genomic_DNA"/>
</dbReference>
<dbReference type="Proteomes" id="UP000279446">
    <property type="component" value="Unassembled WGS sequence"/>
</dbReference>
<accession>A0A3S1D8K9</accession>
<feature type="domain" description="Helix-turn-helix" evidence="1">
    <location>
        <begin position="10"/>
        <end position="54"/>
    </location>
</feature>
<keyword evidence="3" id="KW-1185">Reference proteome</keyword>
<gene>
    <name evidence="2" type="ORF">EJP82_26255</name>
</gene>
<sequence length="67" mass="7786">MYDEYNDIITVEELAEYLRIGMNTAYGLVSSGEIQSFKIKNSYRIQRSAIVDFIIKKNSQVNKPTYD</sequence>
<dbReference type="NCBIfam" id="TIGR01764">
    <property type="entry name" value="excise"/>
    <property type="match status" value="1"/>
</dbReference>
<dbReference type="AlphaFoldDB" id="A0A3S1D8K9"/>
<organism evidence="2 3">
    <name type="scientific">Paenibacillus anaericanus</name>
    <dbReference type="NCBI Taxonomy" id="170367"/>
    <lineage>
        <taxon>Bacteria</taxon>
        <taxon>Bacillati</taxon>
        <taxon>Bacillota</taxon>
        <taxon>Bacilli</taxon>
        <taxon>Bacillales</taxon>
        <taxon>Paenibacillaceae</taxon>
        <taxon>Paenibacillus</taxon>
    </lineage>
</organism>
<name>A0A3S1D8K9_9BACL</name>
<dbReference type="GO" id="GO:0003677">
    <property type="term" value="F:DNA binding"/>
    <property type="evidence" value="ECO:0007669"/>
    <property type="project" value="UniProtKB-KW"/>
</dbReference>
<evidence type="ECO:0000313" key="2">
    <source>
        <dbReference type="EMBL" id="RUT39404.1"/>
    </source>
</evidence>
<dbReference type="InterPro" id="IPR041657">
    <property type="entry name" value="HTH_17"/>
</dbReference>
<keyword evidence="2" id="KW-0238">DNA-binding</keyword>
<dbReference type="Pfam" id="PF12728">
    <property type="entry name" value="HTH_17"/>
    <property type="match status" value="1"/>
</dbReference>
<evidence type="ECO:0000313" key="3">
    <source>
        <dbReference type="Proteomes" id="UP000279446"/>
    </source>
</evidence>
<dbReference type="OrthoDB" id="122388at2"/>
<protein>
    <submittedName>
        <fullName evidence="2">DNA-binding protein</fullName>
    </submittedName>
</protein>
<proteinExistence type="predicted"/>
<evidence type="ECO:0000259" key="1">
    <source>
        <dbReference type="Pfam" id="PF12728"/>
    </source>
</evidence>
<dbReference type="InterPro" id="IPR010093">
    <property type="entry name" value="SinI_DNA-bd"/>
</dbReference>